<proteinExistence type="predicted"/>
<evidence type="ECO:0000259" key="6">
    <source>
        <dbReference type="PROSITE" id="PS50940"/>
    </source>
</evidence>
<accession>A0AAV8YSN5</accession>
<dbReference type="EMBL" id="JANEYF010001942">
    <property type="protein sequence ID" value="KAJ8953985.1"/>
    <property type="molecule type" value="Genomic_DNA"/>
</dbReference>
<keyword evidence="2" id="KW-0732">Signal</keyword>
<dbReference type="PANTHER" id="PTHR23301">
    <property type="entry name" value="CHITIN BINDING PERITROPHIN-A"/>
    <property type="match status" value="1"/>
</dbReference>
<protein>
    <recommendedName>
        <fullName evidence="6">Chitin-binding type-2 domain-containing protein</fullName>
    </recommendedName>
</protein>
<evidence type="ECO:0000256" key="4">
    <source>
        <dbReference type="ARBA" id="ARBA00023157"/>
    </source>
</evidence>
<keyword evidence="3" id="KW-0677">Repeat</keyword>
<dbReference type="PROSITE" id="PS50940">
    <property type="entry name" value="CHIT_BIND_II"/>
    <property type="match status" value="1"/>
</dbReference>
<dbReference type="Proteomes" id="UP001162156">
    <property type="component" value="Unassembled WGS sequence"/>
</dbReference>
<dbReference type="InterPro" id="IPR036508">
    <property type="entry name" value="Chitin-bd_dom_sf"/>
</dbReference>
<organism evidence="7 8">
    <name type="scientific">Rhamnusium bicolor</name>
    <dbReference type="NCBI Taxonomy" id="1586634"/>
    <lineage>
        <taxon>Eukaryota</taxon>
        <taxon>Metazoa</taxon>
        <taxon>Ecdysozoa</taxon>
        <taxon>Arthropoda</taxon>
        <taxon>Hexapoda</taxon>
        <taxon>Insecta</taxon>
        <taxon>Pterygota</taxon>
        <taxon>Neoptera</taxon>
        <taxon>Endopterygota</taxon>
        <taxon>Coleoptera</taxon>
        <taxon>Polyphaga</taxon>
        <taxon>Cucujiformia</taxon>
        <taxon>Chrysomeloidea</taxon>
        <taxon>Cerambycidae</taxon>
        <taxon>Lepturinae</taxon>
        <taxon>Rhagiini</taxon>
        <taxon>Rhamnusium</taxon>
    </lineage>
</organism>
<feature type="domain" description="Chitin-binding type-2" evidence="6">
    <location>
        <begin position="2"/>
        <end position="60"/>
    </location>
</feature>
<gene>
    <name evidence="7" type="ORF">NQ314_007178</name>
</gene>
<evidence type="ECO:0000256" key="1">
    <source>
        <dbReference type="ARBA" id="ARBA00022669"/>
    </source>
</evidence>
<reference evidence="7" key="1">
    <citation type="journal article" date="2023" name="Insect Mol. Biol.">
        <title>Genome sequencing provides insights into the evolution of gene families encoding plant cell wall-degrading enzymes in longhorned beetles.</title>
        <authorList>
            <person name="Shin N.R."/>
            <person name="Okamura Y."/>
            <person name="Kirsch R."/>
            <person name="Pauchet Y."/>
        </authorList>
    </citation>
    <scope>NUCLEOTIDE SEQUENCE</scope>
    <source>
        <strain evidence="7">RBIC_L_NR</strain>
    </source>
</reference>
<dbReference type="GO" id="GO:0008061">
    <property type="term" value="F:chitin binding"/>
    <property type="evidence" value="ECO:0007669"/>
    <property type="project" value="UniProtKB-KW"/>
</dbReference>
<dbReference type="SUPFAM" id="SSF57625">
    <property type="entry name" value="Invertebrate chitin-binding proteins"/>
    <property type="match status" value="1"/>
</dbReference>
<dbReference type="InterPro" id="IPR051940">
    <property type="entry name" value="Chitin_bind-dev_reg"/>
</dbReference>
<name>A0AAV8YSN5_9CUCU</name>
<keyword evidence="4" id="KW-1015">Disulfide bond</keyword>
<evidence type="ECO:0000256" key="2">
    <source>
        <dbReference type="ARBA" id="ARBA00022729"/>
    </source>
</evidence>
<dbReference type="Gene3D" id="2.170.140.10">
    <property type="entry name" value="Chitin binding domain"/>
    <property type="match status" value="1"/>
</dbReference>
<evidence type="ECO:0000256" key="3">
    <source>
        <dbReference type="ARBA" id="ARBA00022737"/>
    </source>
</evidence>
<keyword evidence="8" id="KW-1185">Reference proteome</keyword>
<evidence type="ECO:0000313" key="8">
    <source>
        <dbReference type="Proteomes" id="UP001162156"/>
    </source>
</evidence>
<dbReference type="PANTHER" id="PTHR23301:SF0">
    <property type="entry name" value="CHITIN-BINDING TYPE-2 DOMAIN-CONTAINING PROTEIN-RELATED"/>
    <property type="match status" value="1"/>
</dbReference>
<sequence>MRGVCCGSNDSGQATYYPHETDCGKFYECNFGRPILFVCPEGLYFDPILNTCNWNVDCGNLSTSTVVPRTTPSSVILTKLIQNDSVILP</sequence>
<dbReference type="GO" id="GO:0005576">
    <property type="term" value="C:extracellular region"/>
    <property type="evidence" value="ECO:0007669"/>
    <property type="project" value="InterPro"/>
</dbReference>
<dbReference type="Pfam" id="PF01607">
    <property type="entry name" value="CBM_14"/>
    <property type="match status" value="1"/>
</dbReference>
<comment type="caution">
    <text evidence="7">The sequence shown here is derived from an EMBL/GenBank/DDBJ whole genome shotgun (WGS) entry which is preliminary data.</text>
</comment>
<keyword evidence="5" id="KW-0325">Glycoprotein</keyword>
<dbReference type="AlphaFoldDB" id="A0AAV8YSN5"/>
<dbReference type="SMART" id="SM00494">
    <property type="entry name" value="ChtBD2"/>
    <property type="match status" value="1"/>
</dbReference>
<evidence type="ECO:0000313" key="7">
    <source>
        <dbReference type="EMBL" id="KAJ8953985.1"/>
    </source>
</evidence>
<keyword evidence="1" id="KW-0147">Chitin-binding</keyword>
<dbReference type="InterPro" id="IPR002557">
    <property type="entry name" value="Chitin-bd_dom"/>
</dbReference>
<evidence type="ECO:0000256" key="5">
    <source>
        <dbReference type="ARBA" id="ARBA00023180"/>
    </source>
</evidence>